<sequence>MQLSGVVDCYHFNTECKSDYHCFCKNELEARIGLLSLPLRVCCKGKETPETLIQSIFVICTHLHDKFNAEKVLQTERLIYFFIEELIISFTPL</sequence>
<gene>
    <name evidence="1" type="ORF">DCAR_004267</name>
    <name evidence="2" type="ORF">DCAR_0104586</name>
</gene>
<evidence type="ECO:0000313" key="3">
    <source>
        <dbReference type="Proteomes" id="UP000077755"/>
    </source>
</evidence>
<organism evidence="1">
    <name type="scientific">Daucus carota subsp. sativus</name>
    <name type="common">Carrot</name>
    <dbReference type="NCBI Taxonomy" id="79200"/>
    <lineage>
        <taxon>Eukaryota</taxon>
        <taxon>Viridiplantae</taxon>
        <taxon>Streptophyta</taxon>
        <taxon>Embryophyta</taxon>
        <taxon>Tracheophyta</taxon>
        <taxon>Spermatophyta</taxon>
        <taxon>Magnoliopsida</taxon>
        <taxon>eudicotyledons</taxon>
        <taxon>Gunneridae</taxon>
        <taxon>Pentapetalae</taxon>
        <taxon>asterids</taxon>
        <taxon>campanulids</taxon>
        <taxon>Apiales</taxon>
        <taxon>Apiaceae</taxon>
        <taxon>Apioideae</taxon>
        <taxon>Scandiceae</taxon>
        <taxon>Daucinae</taxon>
        <taxon>Daucus</taxon>
        <taxon>Daucus sect. Daucus</taxon>
    </lineage>
</organism>
<dbReference type="Proteomes" id="UP000077755">
    <property type="component" value="Chromosome 1"/>
</dbReference>
<evidence type="ECO:0000313" key="2">
    <source>
        <dbReference type="EMBL" id="WOG85398.1"/>
    </source>
</evidence>
<name>A0A166IY05_DAUCS</name>
<dbReference type="AlphaFoldDB" id="A0A166IY05"/>
<accession>A0A166IY05</accession>
<protein>
    <submittedName>
        <fullName evidence="1">Uncharacterized protein</fullName>
    </submittedName>
</protein>
<proteinExistence type="predicted"/>
<reference evidence="2" key="2">
    <citation type="submission" date="2022-03" db="EMBL/GenBank/DDBJ databases">
        <title>Draft title - Genomic analysis of global carrot germplasm unveils the trajectory of domestication and the origin of high carotenoid orange carrot.</title>
        <authorList>
            <person name="Iorizzo M."/>
            <person name="Ellison S."/>
            <person name="Senalik D."/>
            <person name="Macko-Podgorni A."/>
            <person name="Grzebelus D."/>
            <person name="Bostan H."/>
            <person name="Rolling W."/>
            <person name="Curaba J."/>
            <person name="Simon P."/>
        </authorList>
    </citation>
    <scope>NUCLEOTIDE SEQUENCE</scope>
    <source>
        <tissue evidence="2">Leaf</tissue>
    </source>
</reference>
<keyword evidence="3" id="KW-1185">Reference proteome</keyword>
<dbReference type="Gramene" id="KZN11611">
    <property type="protein sequence ID" value="KZN11611"/>
    <property type="gene ID" value="DCAR_004267"/>
</dbReference>
<evidence type="ECO:0000313" key="1">
    <source>
        <dbReference type="EMBL" id="KZN11611.1"/>
    </source>
</evidence>
<reference evidence="1" key="1">
    <citation type="journal article" date="2016" name="Nat. Genet.">
        <title>A high-quality carrot genome assembly provides new insights into carotenoid accumulation and asterid genome evolution.</title>
        <authorList>
            <person name="Iorizzo M."/>
            <person name="Ellison S."/>
            <person name="Senalik D."/>
            <person name="Zeng P."/>
            <person name="Satapoomin P."/>
            <person name="Huang J."/>
            <person name="Bowman M."/>
            <person name="Iovene M."/>
            <person name="Sanseverino W."/>
            <person name="Cavagnaro P."/>
            <person name="Yildiz M."/>
            <person name="Macko-Podgorni A."/>
            <person name="Moranska E."/>
            <person name="Grzebelus E."/>
            <person name="Grzebelus D."/>
            <person name="Ashrafi H."/>
            <person name="Zheng Z."/>
            <person name="Cheng S."/>
            <person name="Spooner D."/>
            <person name="Van Deynze A."/>
            <person name="Simon P."/>
        </authorList>
    </citation>
    <scope>NUCLEOTIDE SEQUENCE [LARGE SCALE GENOMIC DNA]</scope>
    <source>
        <tissue evidence="1">Leaf</tissue>
    </source>
</reference>
<dbReference type="EMBL" id="CP093343">
    <property type="protein sequence ID" value="WOG85398.1"/>
    <property type="molecule type" value="Genomic_DNA"/>
</dbReference>
<dbReference type="EMBL" id="LNRQ01000001">
    <property type="protein sequence ID" value="KZN11611.1"/>
    <property type="molecule type" value="Genomic_DNA"/>
</dbReference>